<reference evidence="1" key="1">
    <citation type="journal article" date="2021" name="Proc. Natl. Acad. Sci. U.S.A.">
        <title>A Catalog of Tens of Thousands of Viruses from Human Metagenomes Reveals Hidden Associations with Chronic Diseases.</title>
        <authorList>
            <person name="Tisza M.J."/>
            <person name="Buck C.B."/>
        </authorList>
    </citation>
    <scope>NUCLEOTIDE SEQUENCE</scope>
    <source>
        <strain evidence="1">CtD6g5</strain>
    </source>
</reference>
<accession>A0A8S5MRS2</accession>
<dbReference type="EMBL" id="BK014970">
    <property type="protein sequence ID" value="DAD84998.1"/>
    <property type="molecule type" value="Genomic_DNA"/>
</dbReference>
<name>A0A8S5MRS2_9CAUD</name>
<protein>
    <submittedName>
        <fullName evidence="1">Recombination enhancement, RecA-dependent nuclease</fullName>
    </submittedName>
</protein>
<proteinExistence type="predicted"/>
<evidence type="ECO:0000313" key="1">
    <source>
        <dbReference type="EMBL" id="DAD84998.1"/>
    </source>
</evidence>
<organism evidence="1">
    <name type="scientific">Siphoviridae sp. ctD6g5</name>
    <dbReference type="NCBI Taxonomy" id="2826196"/>
    <lineage>
        <taxon>Viruses</taxon>
        <taxon>Duplodnaviria</taxon>
        <taxon>Heunggongvirae</taxon>
        <taxon>Uroviricota</taxon>
        <taxon>Caudoviricetes</taxon>
    </lineage>
</organism>
<sequence length="98" mass="11298">MKLFSVLQKDLGICFVTGSNNVAIHHVFPGNGRRKKCEKYGFIVALEPRYHNESNYSVHAIPNAGLDLQLKQMAQRYFEAHYGTRTDFISEFGRNYLE</sequence>